<dbReference type="EMBL" id="KV878348">
    <property type="protein sequence ID" value="OJJ44383.1"/>
    <property type="molecule type" value="Genomic_DNA"/>
</dbReference>
<gene>
    <name evidence="1" type="ORF">ASPZODRAFT_783885</name>
</gene>
<proteinExistence type="predicted"/>
<sequence length="215" mass="23353">MSHSLYPIGSIVMQGAVITCISSSYLVLTMPTLEEASLSFLPGIKHSGQLQGVISILRPAIPPQLKLALPCGGFIQVDSRGWLCHLHLAQRPQRLSRFDHNTNPSPPMHPSRQHDNVQMDHCLYPPSTDSSKGPPLHWTAARRCPFKPTYTPACVQCSSSVRMLCSLRTRCRSVASQPTLAACSGPGCRCVSNPATTSSRGKADFYAGSRELIAE</sequence>
<organism evidence="1 2">
    <name type="scientific">Penicilliopsis zonata CBS 506.65</name>
    <dbReference type="NCBI Taxonomy" id="1073090"/>
    <lineage>
        <taxon>Eukaryota</taxon>
        <taxon>Fungi</taxon>
        <taxon>Dikarya</taxon>
        <taxon>Ascomycota</taxon>
        <taxon>Pezizomycotina</taxon>
        <taxon>Eurotiomycetes</taxon>
        <taxon>Eurotiomycetidae</taxon>
        <taxon>Eurotiales</taxon>
        <taxon>Aspergillaceae</taxon>
        <taxon>Penicilliopsis</taxon>
    </lineage>
</organism>
<dbReference type="AlphaFoldDB" id="A0A1L9SB34"/>
<dbReference type="Proteomes" id="UP000184188">
    <property type="component" value="Unassembled WGS sequence"/>
</dbReference>
<evidence type="ECO:0000313" key="2">
    <source>
        <dbReference type="Proteomes" id="UP000184188"/>
    </source>
</evidence>
<protein>
    <submittedName>
        <fullName evidence="1">Uncharacterized protein</fullName>
    </submittedName>
</protein>
<evidence type="ECO:0000313" key="1">
    <source>
        <dbReference type="EMBL" id="OJJ44383.1"/>
    </source>
</evidence>
<keyword evidence="2" id="KW-1185">Reference proteome</keyword>
<reference evidence="2" key="1">
    <citation type="journal article" date="2017" name="Genome Biol.">
        <title>Comparative genomics reveals high biological diversity and specific adaptations in the industrially and medically important fungal genus Aspergillus.</title>
        <authorList>
            <person name="de Vries R.P."/>
            <person name="Riley R."/>
            <person name="Wiebenga A."/>
            <person name="Aguilar-Osorio G."/>
            <person name="Amillis S."/>
            <person name="Uchima C.A."/>
            <person name="Anderluh G."/>
            <person name="Asadollahi M."/>
            <person name="Askin M."/>
            <person name="Barry K."/>
            <person name="Battaglia E."/>
            <person name="Bayram O."/>
            <person name="Benocci T."/>
            <person name="Braus-Stromeyer S.A."/>
            <person name="Caldana C."/>
            <person name="Canovas D."/>
            <person name="Cerqueira G.C."/>
            <person name="Chen F."/>
            <person name="Chen W."/>
            <person name="Choi C."/>
            <person name="Clum A."/>
            <person name="Dos Santos R.A."/>
            <person name="Damasio A.R."/>
            <person name="Diallinas G."/>
            <person name="Emri T."/>
            <person name="Fekete E."/>
            <person name="Flipphi M."/>
            <person name="Freyberg S."/>
            <person name="Gallo A."/>
            <person name="Gournas C."/>
            <person name="Habgood R."/>
            <person name="Hainaut M."/>
            <person name="Harispe M.L."/>
            <person name="Henrissat B."/>
            <person name="Hilden K.S."/>
            <person name="Hope R."/>
            <person name="Hossain A."/>
            <person name="Karabika E."/>
            <person name="Karaffa L."/>
            <person name="Karanyi Z."/>
            <person name="Krasevec N."/>
            <person name="Kuo A."/>
            <person name="Kusch H."/>
            <person name="LaButti K."/>
            <person name="Lagendijk E.L."/>
            <person name="Lapidus A."/>
            <person name="Levasseur A."/>
            <person name="Lindquist E."/>
            <person name="Lipzen A."/>
            <person name="Logrieco A.F."/>
            <person name="MacCabe A."/>
            <person name="Maekelae M.R."/>
            <person name="Malavazi I."/>
            <person name="Melin P."/>
            <person name="Meyer V."/>
            <person name="Mielnichuk N."/>
            <person name="Miskei M."/>
            <person name="Molnar A.P."/>
            <person name="Mule G."/>
            <person name="Ngan C.Y."/>
            <person name="Orejas M."/>
            <person name="Orosz E."/>
            <person name="Ouedraogo J.P."/>
            <person name="Overkamp K.M."/>
            <person name="Park H.-S."/>
            <person name="Perrone G."/>
            <person name="Piumi F."/>
            <person name="Punt P.J."/>
            <person name="Ram A.F."/>
            <person name="Ramon A."/>
            <person name="Rauscher S."/>
            <person name="Record E."/>
            <person name="Riano-Pachon D.M."/>
            <person name="Robert V."/>
            <person name="Roehrig J."/>
            <person name="Ruller R."/>
            <person name="Salamov A."/>
            <person name="Salih N.S."/>
            <person name="Samson R.A."/>
            <person name="Sandor E."/>
            <person name="Sanguinetti M."/>
            <person name="Schuetze T."/>
            <person name="Sepcic K."/>
            <person name="Shelest E."/>
            <person name="Sherlock G."/>
            <person name="Sophianopoulou V."/>
            <person name="Squina F.M."/>
            <person name="Sun H."/>
            <person name="Susca A."/>
            <person name="Todd R.B."/>
            <person name="Tsang A."/>
            <person name="Unkles S.E."/>
            <person name="van de Wiele N."/>
            <person name="van Rossen-Uffink D."/>
            <person name="Oliveira J.V."/>
            <person name="Vesth T.C."/>
            <person name="Visser J."/>
            <person name="Yu J.-H."/>
            <person name="Zhou M."/>
            <person name="Andersen M.R."/>
            <person name="Archer D.B."/>
            <person name="Baker S.E."/>
            <person name="Benoit I."/>
            <person name="Brakhage A.A."/>
            <person name="Braus G.H."/>
            <person name="Fischer R."/>
            <person name="Frisvad J.C."/>
            <person name="Goldman G.H."/>
            <person name="Houbraken J."/>
            <person name="Oakley B."/>
            <person name="Pocsi I."/>
            <person name="Scazzocchio C."/>
            <person name="Seiboth B."/>
            <person name="vanKuyk P.A."/>
            <person name="Wortman J."/>
            <person name="Dyer P.S."/>
            <person name="Grigoriev I.V."/>
        </authorList>
    </citation>
    <scope>NUCLEOTIDE SEQUENCE [LARGE SCALE GENOMIC DNA]</scope>
    <source>
        <strain evidence="2">CBS 506.65</strain>
    </source>
</reference>
<dbReference type="VEuPathDB" id="FungiDB:ASPZODRAFT_783885"/>
<accession>A0A1L9SB34</accession>
<name>A0A1L9SB34_9EURO</name>
<dbReference type="GeneID" id="34616691"/>
<dbReference type="RefSeq" id="XP_022578893.1">
    <property type="nucleotide sequence ID" value="XM_022730227.1"/>
</dbReference>